<dbReference type="EMBL" id="LJUJ01000031">
    <property type="protein sequence ID" value="KPK62616.1"/>
    <property type="molecule type" value="Genomic_DNA"/>
</dbReference>
<reference evidence="2 3" key="1">
    <citation type="journal article" date="2015" name="Microbiome">
        <title>Genomic resolution of linkages in carbon, nitrogen, and sulfur cycling among widespread estuary sediment bacteria.</title>
        <authorList>
            <person name="Baker B.J."/>
            <person name="Lazar C.S."/>
            <person name="Teske A.P."/>
            <person name="Dick G.J."/>
        </authorList>
    </citation>
    <scope>NUCLEOTIDE SEQUENCE [LARGE SCALE GENOMIC DNA]</scope>
    <source>
        <strain evidence="2">SM23_42</strain>
    </source>
</reference>
<protein>
    <recommendedName>
        <fullName evidence="1">TfoX N-terminal domain-containing protein</fullName>
    </recommendedName>
</protein>
<accession>A0A0S8FPH4</accession>
<gene>
    <name evidence="2" type="ORF">AMJ83_10400</name>
</gene>
<dbReference type="InterPro" id="IPR007076">
    <property type="entry name" value="TfoX_N"/>
</dbReference>
<dbReference type="Pfam" id="PF04993">
    <property type="entry name" value="TfoX_N"/>
    <property type="match status" value="1"/>
</dbReference>
<feature type="domain" description="TfoX N-terminal" evidence="1">
    <location>
        <begin position="22"/>
        <end position="105"/>
    </location>
</feature>
<comment type="caution">
    <text evidence="2">The sequence shown here is derived from an EMBL/GenBank/DDBJ whole genome shotgun (WGS) entry which is preliminary data.</text>
</comment>
<name>A0A0S8FPH4_UNCW3</name>
<evidence type="ECO:0000313" key="3">
    <source>
        <dbReference type="Proteomes" id="UP000051373"/>
    </source>
</evidence>
<dbReference type="STRING" id="1703779.AMJ83_10400"/>
<dbReference type="Gene3D" id="3.30.1460.30">
    <property type="entry name" value="YgaC/TfoX-N like chaperone"/>
    <property type="match status" value="1"/>
</dbReference>
<dbReference type="SUPFAM" id="SSF159894">
    <property type="entry name" value="YgaC/TfoX-N like"/>
    <property type="match status" value="1"/>
</dbReference>
<evidence type="ECO:0000259" key="1">
    <source>
        <dbReference type="Pfam" id="PF04993"/>
    </source>
</evidence>
<proteinExistence type="predicted"/>
<dbReference type="AlphaFoldDB" id="A0A0S8FPH4"/>
<organism evidence="2 3">
    <name type="scientific">candidate division WOR_3 bacterium SM23_42</name>
    <dbReference type="NCBI Taxonomy" id="1703779"/>
    <lineage>
        <taxon>Bacteria</taxon>
        <taxon>Bacteria division WOR-3</taxon>
    </lineage>
</organism>
<sequence length="119" mass="14031">MKWQKTPQELVVFLEKRLKNVKCQSRKMFGCPAYFINGNMFVGAFQKDIFIRLPPGDIKGILEKYAEMKPFKPRAGVTMKEYVVIPEALYTRRKVFFELLNKSVRYVRTLAPKKGRKEH</sequence>
<evidence type="ECO:0000313" key="2">
    <source>
        <dbReference type="EMBL" id="KPK62616.1"/>
    </source>
</evidence>
<dbReference type="Proteomes" id="UP000051373">
    <property type="component" value="Unassembled WGS sequence"/>
</dbReference>